<proteinExistence type="predicted"/>
<dbReference type="GO" id="GO:0000287">
    <property type="term" value="F:magnesium ion binding"/>
    <property type="evidence" value="ECO:0007669"/>
    <property type="project" value="InterPro"/>
</dbReference>
<dbReference type="PANTHER" id="PTHR31225">
    <property type="entry name" value="OS04G0344100 PROTEIN-RELATED"/>
    <property type="match status" value="1"/>
</dbReference>
<dbReference type="GO" id="GO:0016114">
    <property type="term" value="P:terpenoid biosynthetic process"/>
    <property type="evidence" value="ECO:0007669"/>
    <property type="project" value="InterPro"/>
</dbReference>
<feature type="domain" description="Terpene synthase N-terminal" evidence="4">
    <location>
        <begin position="8"/>
        <end position="166"/>
    </location>
</feature>
<evidence type="ECO:0000259" key="5">
    <source>
        <dbReference type="Pfam" id="PF03936"/>
    </source>
</evidence>
<dbReference type="InterPro" id="IPR005630">
    <property type="entry name" value="Terpene_synthase_metal-bd"/>
</dbReference>
<comment type="cofactor">
    <cofactor evidence="1">
        <name>Mg(2+)</name>
        <dbReference type="ChEBI" id="CHEBI:18420"/>
    </cofactor>
</comment>
<dbReference type="Pfam" id="PF03936">
    <property type="entry name" value="Terpene_synth_C"/>
    <property type="match status" value="1"/>
</dbReference>
<dbReference type="InterPro" id="IPR036965">
    <property type="entry name" value="Terpene_synth_N_sf"/>
</dbReference>
<dbReference type="EMBL" id="JAMRDG010000001">
    <property type="protein sequence ID" value="KAJ3697489.1"/>
    <property type="molecule type" value="Genomic_DNA"/>
</dbReference>
<keyword evidence="7" id="KW-1185">Reference proteome</keyword>
<dbReference type="InterPro" id="IPR001906">
    <property type="entry name" value="Terpene_synth_N"/>
</dbReference>
<dbReference type="Gene3D" id="1.50.10.130">
    <property type="entry name" value="Terpene synthase, N-terminal domain"/>
    <property type="match status" value="1"/>
</dbReference>
<dbReference type="InterPro" id="IPR050148">
    <property type="entry name" value="Terpene_synthase-like"/>
</dbReference>
<gene>
    <name evidence="6" type="ORF">LUZ61_001194</name>
</gene>
<evidence type="ECO:0000313" key="6">
    <source>
        <dbReference type="EMBL" id="KAJ3697489.1"/>
    </source>
</evidence>
<dbReference type="GO" id="GO:0010333">
    <property type="term" value="F:terpene synthase activity"/>
    <property type="evidence" value="ECO:0007669"/>
    <property type="project" value="InterPro"/>
</dbReference>
<dbReference type="InterPro" id="IPR008949">
    <property type="entry name" value="Isoprenoid_synthase_dom_sf"/>
</dbReference>
<accession>A0AAD5ZGH1</accession>
<feature type="domain" description="Terpene synthase metal-binding" evidence="5">
    <location>
        <begin position="182"/>
        <end position="283"/>
    </location>
</feature>
<keyword evidence="3" id="KW-0460">Magnesium</keyword>
<dbReference type="SUPFAM" id="SSF48576">
    <property type="entry name" value="Terpenoid synthases"/>
    <property type="match status" value="1"/>
</dbReference>
<evidence type="ECO:0000256" key="3">
    <source>
        <dbReference type="ARBA" id="ARBA00022842"/>
    </source>
</evidence>
<evidence type="ECO:0000256" key="2">
    <source>
        <dbReference type="ARBA" id="ARBA00022723"/>
    </source>
</evidence>
<organism evidence="6 7">
    <name type="scientific">Rhynchospora tenuis</name>
    <dbReference type="NCBI Taxonomy" id="198213"/>
    <lineage>
        <taxon>Eukaryota</taxon>
        <taxon>Viridiplantae</taxon>
        <taxon>Streptophyta</taxon>
        <taxon>Embryophyta</taxon>
        <taxon>Tracheophyta</taxon>
        <taxon>Spermatophyta</taxon>
        <taxon>Magnoliopsida</taxon>
        <taxon>Liliopsida</taxon>
        <taxon>Poales</taxon>
        <taxon>Cyperaceae</taxon>
        <taxon>Cyperoideae</taxon>
        <taxon>Rhynchosporeae</taxon>
        <taxon>Rhynchospora</taxon>
    </lineage>
</organism>
<comment type="caution">
    <text evidence="6">The sequence shown here is derived from an EMBL/GenBank/DDBJ whole genome shotgun (WGS) entry which is preliminary data.</text>
</comment>
<evidence type="ECO:0000256" key="1">
    <source>
        <dbReference type="ARBA" id="ARBA00001946"/>
    </source>
</evidence>
<dbReference type="InterPro" id="IPR008930">
    <property type="entry name" value="Terpenoid_cyclase/PrenylTrfase"/>
</dbReference>
<name>A0AAD5ZGH1_9POAL</name>
<dbReference type="Proteomes" id="UP001210211">
    <property type="component" value="Unassembled WGS sequence"/>
</dbReference>
<reference evidence="6 7" key="1">
    <citation type="journal article" date="2022" name="Cell">
        <title>Repeat-based holocentromeres influence genome architecture and karyotype evolution.</title>
        <authorList>
            <person name="Hofstatter P.G."/>
            <person name="Thangavel G."/>
            <person name="Lux T."/>
            <person name="Neumann P."/>
            <person name="Vondrak T."/>
            <person name="Novak P."/>
            <person name="Zhang M."/>
            <person name="Costa L."/>
            <person name="Castellani M."/>
            <person name="Scott A."/>
            <person name="Toegelov H."/>
            <person name="Fuchs J."/>
            <person name="Mata-Sucre Y."/>
            <person name="Dias Y."/>
            <person name="Vanzela A.L.L."/>
            <person name="Huettel B."/>
            <person name="Almeida C.C.S."/>
            <person name="Simkova H."/>
            <person name="Souza G."/>
            <person name="Pedrosa-Harand A."/>
            <person name="Macas J."/>
            <person name="Mayer K.F.X."/>
            <person name="Houben A."/>
            <person name="Marques A."/>
        </authorList>
    </citation>
    <scope>NUCLEOTIDE SEQUENCE [LARGE SCALE GENOMIC DNA]</scope>
    <source>
        <strain evidence="6">RhyTen1mFocal</strain>
    </source>
</reference>
<evidence type="ECO:0008006" key="8">
    <source>
        <dbReference type="Google" id="ProtNLM"/>
    </source>
</evidence>
<protein>
    <recommendedName>
        <fullName evidence="8">Terpene synthase</fullName>
    </recommendedName>
</protein>
<evidence type="ECO:0000259" key="4">
    <source>
        <dbReference type="Pfam" id="PF01397"/>
    </source>
</evidence>
<keyword evidence="2" id="KW-0479">Metal-binding</keyword>
<dbReference type="SUPFAM" id="SSF48239">
    <property type="entry name" value="Terpenoid cyclases/Protein prenyltransferases"/>
    <property type="match status" value="1"/>
</dbReference>
<sequence>MKEIGNAKKACKLKKEVRQMIYKEDKLRDKLELVDAFQQLGVAYHFKEEIYDMLTNIHKCEVQNLLATTNDDLYLVSLLFRVLRTNEFSVPEGIFKSYFNDNGEYKAKLSSDIKGMLSFHEASYLAKEGEDMLEMARHSTSKHLTNYLKSSKHHDSGLKERVCYALEQPLHQRIKRVHTRWLVEQYLCSLSWASEPEHSSYRIIQTQTNCLITTVDDMYDVYGSLNELEAFTDAIEKWDVTAAETLPEYMKMCCLALFDTVESDAYEVLEKKGLNVTQILRRAVIT</sequence>
<evidence type="ECO:0000313" key="7">
    <source>
        <dbReference type="Proteomes" id="UP001210211"/>
    </source>
</evidence>
<dbReference type="AlphaFoldDB" id="A0AAD5ZGH1"/>
<dbReference type="PANTHER" id="PTHR31225:SF252">
    <property type="entry name" value="TERPENE SYNTHASE 12-RELATED"/>
    <property type="match status" value="1"/>
</dbReference>
<dbReference type="Pfam" id="PF01397">
    <property type="entry name" value="Terpene_synth"/>
    <property type="match status" value="1"/>
</dbReference>